<dbReference type="AlphaFoldDB" id="A0A226MUL2"/>
<evidence type="ECO:0000256" key="2">
    <source>
        <dbReference type="ARBA" id="ARBA00004514"/>
    </source>
</evidence>
<evidence type="ECO:0000256" key="1">
    <source>
        <dbReference type="ARBA" id="ARBA00002132"/>
    </source>
</evidence>
<dbReference type="PANTHER" id="PTHR35671">
    <property type="entry name" value="PROTEIN TOPAZ1"/>
    <property type="match status" value="1"/>
</dbReference>
<feature type="non-terminal residue" evidence="10">
    <location>
        <position position="1"/>
    </location>
</feature>
<proteinExistence type="predicted"/>
<evidence type="ECO:0000256" key="7">
    <source>
        <dbReference type="ARBA" id="ARBA00031943"/>
    </source>
</evidence>
<dbReference type="GO" id="GO:0005829">
    <property type="term" value="C:cytosol"/>
    <property type="evidence" value="ECO:0007669"/>
    <property type="project" value="UniProtKB-SubCell"/>
</dbReference>
<dbReference type="Proteomes" id="UP000198323">
    <property type="component" value="Unassembled WGS sequence"/>
</dbReference>
<dbReference type="GO" id="GO:0030154">
    <property type="term" value="P:cell differentiation"/>
    <property type="evidence" value="ECO:0007669"/>
    <property type="project" value="UniProtKB-KW"/>
</dbReference>
<dbReference type="PANTHER" id="PTHR35671:SF1">
    <property type="entry name" value="PROTEIN TOPAZ1"/>
    <property type="match status" value="1"/>
</dbReference>
<evidence type="ECO:0000256" key="3">
    <source>
        <dbReference type="ARBA" id="ARBA00016464"/>
    </source>
</evidence>
<keyword evidence="5" id="KW-0221">Differentiation</keyword>
<organism evidence="10 11">
    <name type="scientific">Callipepla squamata</name>
    <name type="common">Scaled quail</name>
    <dbReference type="NCBI Taxonomy" id="9009"/>
    <lineage>
        <taxon>Eukaryota</taxon>
        <taxon>Metazoa</taxon>
        <taxon>Chordata</taxon>
        <taxon>Craniata</taxon>
        <taxon>Vertebrata</taxon>
        <taxon>Euteleostomi</taxon>
        <taxon>Archelosauria</taxon>
        <taxon>Archosauria</taxon>
        <taxon>Dinosauria</taxon>
        <taxon>Saurischia</taxon>
        <taxon>Theropoda</taxon>
        <taxon>Coelurosauria</taxon>
        <taxon>Aves</taxon>
        <taxon>Neognathae</taxon>
        <taxon>Galloanserae</taxon>
        <taxon>Galliformes</taxon>
        <taxon>Odontophoridae</taxon>
        <taxon>Callipepla</taxon>
    </lineage>
</organism>
<reference evidence="10 11" key="1">
    <citation type="submission" date="2016-07" db="EMBL/GenBank/DDBJ databases">
        <title>Disparate Historic Effective Population Sizes Predicted by Modern Levels of Genome Diversity for the Scaled Quail (Callipepla squamata) and the Northern Bobwhite (Colinus virginianus): Inferences from First and Second Generation Draft Genome Assemblies for Sympatric New World Quail.</title>
        <authorList>
            <person name="Oldeschulte D.L."/>
            <person name="Halley Y.A."/>
            <person name="Bhattarai E.K."/>
            <person name="Brashear W.A."/>
            <person name="Hill J."/>
            <person name="Metz R.P."/>
            <person name="Johnson C.D."/>
            <person name="Rollins D."/>
            <person name="Peterson M.J."/>
            <person name="Bickhart D.M."/>
            <person name="Decker J.E."/>
            <person name="Seabury C.M."/>
        </authorList>
    </citation>
    <scope>NUCLEOTIDE SEQUENCE [LARGE SCALE GENOMIC DNA]</scope>
    <source>
        <strain evidence="10 11">Texas</strain>
        <tissue evidence="10">Leg muscle</tissue>
    </source>
</reference>
<feature type="compositionally biased region" description="Polar residues" evidence="8">
    <location>
        <begin position="284"/>
        <end position="295"/>
    </location>
</feature>
<dbReference type="InterPro" id="IPR029435">
    <property type="entry name" value="TOPAZ1_dom"/>
</dbReference>
<feature type="domain" description="Protein TOPAZ1" evidence="9">
    <location>
        <begin position="782"/>
        <end position="942"/>
    </location>
</feature>
<protein>
    <recommendedName>
        <fullName evidence="3">Protein TOPAZ1</fullName>
    </recommendedName>
    <alternativeName>
        <fullName evidence="7">Testis- and ovary-specific PAZ domain-containing protein 1</fullName>
    </alternativeName>
</protein>
<dbReference type="Pfam" id="PF14669">
    <property type="entry name" value="Asp_Glu_race_2"/>
    <property type="match status" value="1"/>
</dbReference>
<evidence type="ECO:0000256" key="5">
    <source>
        <dbReference type="ARBA" id="ARBA00022782"/>
    </source>
</evidence>
<evidence type="ECO:0000313" key="11">
    <source>
        <dbReference type="Proteomes" id="UP000198323"/>
    </source>
</evidence>
<keyword evidence="4" id="KW-0963">Cytoplasm</keyword>
<keyword evidence="6" id="KW-0744">Spermatogenesis</keyword>
<evidence type="ECO:0000256" key="4">
    <source>
        <dbReference type="ARBA" id="ARBA00022490"/>
    </source>
</evidence>
<accession>A0A226MUL2</accession>
<dbReference type="OrthoDB" id="8859650at2759"/>
<sequence>KLLAFEVGCKKTCNLSVVAEGKDSNPVASQCRSATSGSLRALTHACKFSNHHNGTMDEKLNKVKKKLRQFTCQRAVPMTGKHVWPVESCARTSGWVPKNHGSVSEGKIVSSPVFAESSDKSSVSTVGNRAVAGNLRQLASHTSLAEVNKEPASKTVDLNAECLTSVEISESPSVGIYETCRMSNENVESPVHESAVPFNIDSIQEGKATSDFTTSAKDKGAVTKRKPSVAVQNSVSKGKRNRVNKASVVSQTPSDLKPATVPNTTDRTKFKIPLHRYKAESRTLESVGSFESKTCSPPELLDSASVSGRQKRDEETTLIKVKQQPLPVVGDAVSIASMKKKADEVNSKDFCHGGSEGLSDEMSTLPDGVFMNPRPLERQTKSSSPDFCGTESVWKSDVPHHSGDAVGQHAALEIHDDNRSRVSLPQHKSEKLPDVLEAYNRDVLVIDVIQDDPDLFGTNSEEELTVTGSVNCPAKACCSNVFIKKEKQCPECAVTSESRHPVNDNFRDINIQESGKLDDTENSWELMLKASGIKTHNSSSGNSPVRSFTEDSFEDRQLTELDDLLKSFETDEKASHSVQQILEMINLPRKYCRFYFSTLRGCEKSKCWFWHVPKRGHEKVCMAILKTYMSINESGLLKRAVQIFVRYYGEVTPGENFAFQVLNDLLTCLLKKSLLQEVFQILNVTAQINKPPASEVLLRVFECVASLNVRDAVPTLISSFCKLIDAGTFLECEHFNYIIKLLQQLQVSSQEIDTVLNIKSRFQEKHFKNNWLFDFNLIMAEVQHCKERNDWTKLGALYVNARTACEHPDDLQKLSLCITEMLTRDSEKDRPGVPFCDFADAVIKNSQCNEADRIFIGRAGINVMNSYRRVLQWMKGRKVLDKLQELQIHFTVLKGLTGAERLASRCQIVNNAAEIFLKTESSDGATRVLRVQKFVFCYILWCTFNGQMSEIYQLVFFNSRTNTTLFFATESEWITNAPLWPCNENDIVNRRSLLFSLMHKYLRQGLCRQAFEVLQHLPGFQNGCAALSLGCYPPLQGNLHHKILPIPFYVSEVEMLLAIELFLVSHASDIQSPGAAAQSFQIILKRCEDQTVKNTSDYQAGMERLTLAARLSDPKLFLRHMTVNIHMEEVYSLELTSALKWLKENMKWAGKVWLFQ</sequence>
<comment type="function">
    <text evidence="1">Important for normal spermatogenesis and male fertility. Specifically required for progression to the post-meiotic stages of spermatocyte development. Seems to be necessary for normal expression levels of a number of testis-expressed gene transcripts, although its role in this process is unclear.</text>
</comment>
<feature type="region of interest" description="Disordered" evidence="8">
    <location>
        <begin position="283"/>
        <end position="311"/>
    </location>
</feature>
<dbReference type="GO" id="GO:0048137">
    <property type="term" value="P:spermatocyte division"/>
    <property type="evidence" value="ECO:0007669"/>
    <property type="project" value="TreeGrafter"/>
</dbReference>
<dbReference type="InterPro" id="IPR038952">
    <property type="entry name" value="TOPAZ1"/>
</dbReference>
<evidence type="ECO:0000256" key="6">
    <source>
        <dbReference type="ARBA" id="ARBA00022871"/>
    </source>
</evidence>
<name>A0A226MUL2_CALSU</name>
<gene>
    <name evidence="10" type="ORF">ASZ78_011554</name>
</gene>
<keyword evidence="11" id="KW-1185">Reference proteome</keyword>
<comment type="caution">
    <text evidence="10">The sequence shown here is derived from an EMBL/GenBank/DDBJ whole genome shotgun (WGS) entry which is preliminary data.</text>
</comment>
<dbReference type="EMBL" id="MCFN01000443">
    <property type="protein sequence ID" value="OXB58820.1"/>
    <property type="molecule type" value="Genomic_DNA"/>
</dbReference>
<evidence type="ECO:0000313" key="10">
    <source>
        <dbReference type="EMBL" id="OXB58820.1"/>
    </source>
</evidence>
<dbReference type="STRING" id="9009.A0A226MUL2"/>
<evidence type="ECO:0000256" key="8">
    <source>
        <dbReference type="SAM" id="MobiDB-lite"/>
    </source>
</evidence>
<evidence type="ECO:0000259" key="9">
    <source>
        <dbReference type="Pfam" id="PF14669"/>
    </source>
</evidence>
<comment type="subcellular location">
    <subcellularLocation>
        <location evidence="2">Cytoplasm</location>
        <location evidence="2">Cytosol</location>
    </subcellularLocation>
</comment>
<feature type="region of interest" description="Disordered" evidence="8">
    <location>
        <begin position="233"/>
        <end position="265"/>
    </location>
</feature>